<keyword evidence="1" id="KW-0812">Transmembrane</keyword>
<evidence type="ECO:0000313" key="2">
    <source>
        <dbReference type="EMBL" id="EJX09124.1"/>
    </source>
</evidence>
<feature type="transmembrane region" description="Helical" evidence="1">
    <location>
        <begin position="6"/>
        <end position="25"/>
    </location>
</feature>
<feature type="transmembrane region" description="Helical" evidence="1">
    <location>
        <begin position="46"/>
        <end position="67"/>
    </location>
</feature>
<sequence>MTLFQLFRSWSPFIYTIGAVLFTTMQMMASYEGQNIVIRRLRRQQLIGSAFLLAAAALMFMSLYQVAPFQADEWKLALTIGAVLETYTAFRIPAELQKEEQP</sequence>
<gene>
    <name evidence="2" type="ORF">EVA_02766</name>
</gene>
<name>J9GND6_9ZZZZ</name>
<comment type="caution">
    <text evidence="2">The sequence shown here is derived from an EMBL/GenBank/DDBJ whole genome shotgun (WGS) entry which is preliminary data.</text>
</comment>
<organism evidence="2">
    <name type="scientific">gut metagenome</name>
    <dbReference type="NCBI Taxonomy" id="749906"/>
    <lineage>
        <taxon>unclassified sequences</taxon>
        <taxon>metagenomes</taxon>
        <taxon>organismal metagenomes</taxon>
    </lineage>
</organism>
<dbReference type="EMBL" id="AMCI01000456">
    <property type="protein sequence ID" value="EJX09124.1"/>
    <property type="molecule type" value="Genomic_DNA"/>
</dbReference>
<protein>
    <submittedName>
        <fullName evidence="2">Uncharacterized protein</fullName>
    </submittedName>
</protein>
<evidence type="ECO:0000256" key="1">
    <source>
        <dbReference type="SAM" id="Phobius"/>
    </source>
</evidence>
<keyword evidence="1" id="KW-0472">Membrane</keyword>
<accession>J9GND6</accession>
<dbReference type="AlphaFoldDB" id="J9GND6"/>
<reference evidence="2" key="1">
    <citation type="journal article" date="2012" name="PLoS ONE">
        <title>Gene sets for utilization of primary and secondary nutrition supplies in the distal gut of endangered iberian lynx.</title>
        <authorList>
            <person name="Alcaide M."/>
            <person name="Messina E."/>
            <person name="Richter M."/>
            <person name="Bargiela R."/>
            <person name="Peplies J."/>
            <person name="Huws S.A."/>
            <person name="Newbold C.J."/>
            <person name="Golyshin P.N."/>
            <person name="Simon M.A."/>
            <person name="Lopez G."/>
            <person name="Yakimov M.M."/>
            <person name="Ferrer M."/>
        </authorList>
    </citation>
    <scope>NUCLEOTIDE SEQUENCE</scope>
</reference>
<keyword evidence="1" id="KW-1133">Transmembrane helix</keyword>
<proteinExistence type="predicted"/>